<comment type="caution">
    <text evidence="3">The sequence shown here is derived from an EMBL/GenBank/DDBJ whole genome shotgun (WGS) entry which is preliminary data.</text>
</comment>
<evidence type="ECO:0000313" key="3">
    <source>
        <dbReference type="EMBL" id="GCF92168.1"/>
    </source>
</evidence>
<keyword evidence="1" id="KW-0812">Transmembrane</keyword>
<keyword evidence="4" id="KW-1185">Reference proteome</keyword>
<feature type="transmembrane region" description="Helical" evidence="1">
    <location>
        <begin position="117"/>
        <end position="134"/>
    </location>
</feature>
<dbReference type="Proteomes" id="UP000290567">
    <property type="component" value="Unassembled WGS sequence"/>
</dbReference>
<gene>
    <name evidence="3" type="primary">vanZ</name>
    <name evidence="3" type="ORF">NRIC_00590</name>
</gene>
<evidence type="ECO:0000259" key="2">
    <source>
        <dbReference type="Pfam" id="PF04892"/>
    </source>
</evidence>
<dbReference type="InterPro" id="IPR006976">
    <property type="entry name" value="VanZ-like"/>
</dbReference>
<evidence type="ECO:0000313" key="4">
    <source>
        <dbReference type="Proteomes" id="UP000290567"/>
    </source>
</evidence>
<feature type="transmembrane region" description="Helical" evidence="1">
    <location>
        <begin position="63"/>
        <end position="79"/>
    </location>
</feature>
<feature type="transmembrane region" description="Helical" evidence="1">
    <location>
        <begin position="91"/>
        <end position="111"/>
    </location>
</feature>
<evidence type="ECO:0000256" key="1">
    <source>
        <dbReference type="SAM" id="Phobius"/>
    </source>
</evidence>
<dbReference type="PANTHER" id="PTHR36834">
    <property type="entry name" value="MEMBRANE PROTEIN-RELATED"/>
    <property type="match status" value="1"/>
</dbReference>
<dbReference type="InterPro" id="IPR053150">
    <property type="entry name" value="Teicoplanin_resist-assoc"/>
</dbReference>
<dbReference type="RefSeq" id="WP_146620688.1">
    <property type="nucleotide sequence ID" value="NZ_BJCC01000001.1"/>
</dbReference>
<keyword evidence="1" id="KW-1133">Transmembrane helix</keyword>
<proteinExistence type="predicted"/>
<dbReference type="EMBL" id="BJCC01000001">
    <property type="protein sequence ID" value="GCF92168.1"/>
    <property type="molecule type" value="Genomic_DNA"/>
</dbReference>
<dbReference type="Pfam" id="PF04892">
    <property type="entry name" value="VanZ"/>
    <property type="match status" value="1"/>
</dbReference>
<dbReference type="OrthoDB" id="4822551at2"/>
<name>A0A4P5P8A6_9ENTE</name>
<dbReference type="PANTHER" id="PTHR36834:SF2">
    <property type="entry name" value="MEMBRANE PROTEIN"/>
    <property type="match status" value="1"/>
</dbReference>
<organism evidence="3 4">
    <name type="scientific">Enterococcus florum</name>
    <dbReference type="NCBI Taxonomy" id="2480627"/>
    <lineage>
        <taxon>Bacteria</taxon>
        <taxon>Bacillati</taxon>
        <taxon>Bacillota</taxon>
        <taxon>Bacilli</taxon>
        <taxon>Lactobacillales</taxon>
        <taxon>Enterococcaceae</taxon>
        <taxon>Enterococcus</taxon>
    </lineage>
</organism>
<sequence>MTMKKIARLLLGLYLLVLIWILLFKVTISFTEILSSLNGRRNINLIPFHSSTIVNGRINQTEIMYNFLIFMPFGGLLGITDKHRSIMRKVLLIGGFSLMIEMLQFVLGLGATDATDLLMNTVGGLSGLLLYQLLRRFITESKLDRGLTILGSLLFVSSLGFVAFILLYNL</sequence>
<protein>
    <submittedName>
        <fullName evidence="3">VanZ family protein</fullName>
    </submittedName>
</protein>
<keyword evidence="1" id="KW-0472">Membrane</keyword>
<reference evidence="4" key="1">
    <citation type="submission" date="2019-02" db="EMBL/GenBank/DDBJ databases">
        <title>Draft genome sequence of Enterococcus sp. Gos25-1.</title>
        <authorList>
            <person name="Tanaka N."/>
            <person name="Shiwa Y."/>
            <person name="Fujita N."/>
        </authorList>
    </citation>
    <scope>NUCLEOTIDE SEQUENCE [LARGE SCALE GENOMIC DNA]</scope>
    <source>
        <strain evidence="4">Gos25-1</strain>
    </source>
</reference>
<dbReference type="AlphaFoldDB" id="A0A4P5P8A6"/>
<accession>A0A4P5P8A6</accession>
<feature type="transmembrane region" description="Helical" evidence="1">
    <location>
        <begin position="146"/>
        <end position="168"/>
    </location>
</feature>
<feature type="domain" description="VanZ-like" evidence="2">
    <location>
        <begin position="13"/>
        <end position="134"/>
    </location>
</feature>